<feature type="transmembrane region" description="Helical" evidence="6">
    <location>
        <begin position="332"/>
        <end position="351"/>
    </location>
</feature>
<dbReference type="OrthoDB" id="3936150at2759"/>
<protein>
    <submittedName>
        <fullName evidence="8">Major facilitator superfamily domain-containing protein</fullName>
    </submittedName>
</protein>
<dbReference type="GO" id="GO:0022857">
    <property type="term" value="F:transmembrane transporter activity"/>
    <property type="evidence" value="ECO:0007669"/>
    <property type="project" value="InterPro"/>
</dbReference>
<dbReference type="PROSITE" id="PS50850">
    <property type="entry name" value="MFS"/>
    <property type="match status" value="1"/>
</dbReference>
<dbReference type="PANTHER" id="PTHR23511">
    <property type="entry name" value="SYNAPTIC VESICLE GLYCOPROTEIN 2"/>
    <property type="match status" value="1"/>
</dbReference>
<keyword evidence="9" id="KW-1185">Reference proteome</keyword>
<dbReference type="AlphaFoldDB" id="A0A9P5TL06"/>
<feature type="transmembrane region" description="Helical" evidence="6">
    <location>
        <begin position="205"/>
        <end position="225"/>
    </location>
</feature>
<evidence type="ECO:0000256" key="4">
    <source>
        <dbReference type="ARBA" id="ARBA00022989"/>
    </source>
</evidence>
<dbReference type="Gene3D" id="1.20.1250.20">
    <property type="entry name" value="MFS general substrate transporter like domains"/>
    <property type="match status" value="1"/>
</dbReference>
<evidence type="ECO:0000313" key="9">
    <source>
        <dbReference type="Proteomes" id="UP000724874"/>
    </source>
</evidence>
<evidence type="ECO:0000313" key="8">
    <source>
        <dbReference type="EMBL" id="KAF8889199.1"/>
    </source>
</evidence>
<feature type="transmembrane region" description="Helical" evidence="6">
    <location>
        <begin position="54"/>
        <end position="76"/>
    </location>
</feature>
<keyword evidence="4 6" id="KW-1133">Transmembrane helix</keyword>
<dbReference type="InterPro" id="IPR020846">
    <property type="entry name" value="MFS_dom"/>
</dbReference>
<feature type="transmembrane region" description="Helical" evidence="6">
    <location>
        <begin position="237"/>
        <end position="256"/>
    </location>
</feature>
<feature type="non-terminal residue" evidence="8">
    <location>
        <position position="359"/>
    </location>
</feature>
<dbReference type="InterPro" id="IPR036259">
    <property type="entry name" value="MFS_trans_sf"/>
</dbReference>
<feature type="transmembrane region" description="Helical" evidence="6">
    <location>
        <begin position="262"/>
        <end position="282"/>
    </location>
</feature>
<dbReference type="InterPro" id="IPR005828">
    <property type="entry name" value="MFS_sugar_transport-like"/>
</dbReference>
<evidence type="ECO:0000256" key="1">
    <source>
        <dbReference type="ARBA" id="ARBA00004141"/>
    </source>
</evidence>
<evidence type="ECO:0000256" key="5">
    <source>
        <dbReference type="ARBA" id="ARBA00023136"/>
    </source>
</evidence>
<feature type="transmembrane region" description="Helical" evidence="6">
    <location>
        <begin position="164"/>
        <end position="185"/>
    </location>
</feature>
<comment type="subcellular location">
    <subcellularLocation>
        <location evidence="1">Membrane</location>
        <topology evidence="1">Multi-pass membrane protein</topology>
    </subcellularLocation>
</comment>
<evidence type="ECO:0000259" key="7">
    <source>
        <dbReference type="PROSITE" id="PS50850"/>
    </source>
</evidence>
<proteinExistence type="predicted"/>
<dbReference type="GO" id="GO:0016020">
    <property type="term" value="C:membrane"/>
    <property type="evidence" value="ECO:0007669"/>
    <property type="project" value="UniProtKB-SubCell"/>
</dbReference>
<accession>A0A9P5TL06</accession>
<evidence type="ECO:0000256" key="3">
    <source>
        <dbReference type="ARBA" id="ARBA00022692"/>
    </source>
</evidence>
<feature type="domain" description="Major facilitator superfamily (MFS) profile" evidence="7">
    <location>
        <begin position="1"/>
        <end position="354"/>
    </location>
</feature>
<gene>
    <name evidence="8" type="ORF">CPB84DRAFT_1683994</name>
</gene>
<keyword evidence="3 6" id="KW-0812">Transmembrane</keyword>
<reference evidence="8" key="1">
    <citation type="submission" date="2020-11" db="EMBL/GenBank/DDBJ databases">
        <authorList>
            <consortium name="DOE Joint Genome Institute"/>
            <person name="Ahrendt S."/>
            <person name="Riley R."/>
            <person name="Andreopoulos W."/>
            <person name="LaButti K."/>
            <person name="Pangilinan J."/>
            <person name="Ruiz-duenas F.J."/>
            <person name="Barrasa J.M."/>
            <person name="Sanchez-Garcia M."/>
            <person name="Camarero S."/>
            <person name="Miyauchi S."/>
            <person name="Serrano A."/>
            <person name="Linde D."/>
            <person name="Babiker R."/>
            <person name="Drula E."/>
            <person name="Ayuso-Fernandez I."/>
            <person name="Pacheco R."/>
            <person name="Padilla G."/>
            <person name="Ferreira P."/>
            <person name="Barriuso J."/>
            <person name="Kellner H."/>
            <person name="Castanera R."/>
            <person name="Alfaro M."/>
            <person name="Ramirez L."/>
            <person name="Pisabarro A.G."/>
            <person name="Kuo A."/>
            <person name="Tritt A."/>
            <person name="Lipzen A."/>
            <person name="He G."/>
            <person name="Yan M."/>
            <person name="Ng V."/>
            <person name="Cullen D."/>
            <person name="Martin F."/>
            <person name="Rosso M.-N."/>
            <person name="Henrissat B."/>
            <person name="Hibbett D."/>
            <person name="Martinez A.T."/>
            <person name="Grigoriev I.V."/>
        </authorList>
    </citation>
    <scope>NUCLEOTIDE SEQUENCE</scope>
    <source>
        <strain evidence="8">AH 44721</strain>
    </source>
</reference>
<name>A0A9P5TL06_GYMJU</name>
<dbReference type="EMBL" id="JADNYJ010000081">
    <property type="protein sequence ID" value="KAF8889199.1"/>
    <property type="molecule type" value="Genomic_DNA"/>
</dbReference>
<dbReference type="Proteomes" id="UP000724874">
    <property type="component" value="Unassembled WGS sequence"/>
</dbReference>
<organism evidence="8 9">
    <name type="scientific">Gymnopilus junonius</name>
    <name type="common">Spectacular rustgill mushroom</name>
    <name type="synonym">Gymnopilus spectabilis subsp. junonius</name>
    <dbReference type="NCBI Taxonomy" id="109634"/>
    <lineage>
        <taxon>Eukaryota</taxon>
        <taxon>Fungi</taxon>
        <taxon>Dikarya</taxon>
        <taxon>Basidiomycota</taxon>
        <taxon>Agaricomycotina</taxon>
        <taxon>Agaricomycetes</taxon>
        <taxon>Agaricomycetidae</taxon>
        <taxon>Agaricales</taxon>
        <taxon>Agaricineae</taxon>
        <taxon>Hymenogastraceae</taxon>
        <taxon>Gymnopilus</taxon>
    </lineage>
</organism>
<sequence>QWTLTLLSAWWAIGQLVASIVAWGFIGNFSCASDVPVGQCPKAENMGWRYTLQVIHLFIVQTGALTLLMFICRFFIFNLQESPKYLIANGRDEEAIKVMEHLAHKNGKSISLTLGQLQEIQGSATLPPRTMLQVVKESFSHLSLSHVKPLFAGKKLAINSSITILLWGLIGLAYPLFSAFLPFYLRDRVPSGNSAVSVTYRNYTIVSVLGIPGSLIACAVVDWTRRSGKYSFGGRKLVMAVSTTLTGIFLFLFTTSNSQAAVLGYTCTTSVTSYMYGVLYAYTPEVFPAPHRGTGDSIASSFNRITGILSPVIKIATTSAVGATGANVNGPIFVSASLFLIAALLMLFLPIETAGKAAL</sequence>
<dbReference type="PANTHER" id="PTHR23511:SF5">
    <property type="entry name" value="MAJOR FACILITATOR-TYPE TRANSPORTER HXNZ-RELATED"/>
    <property type="match status" value="1"/>
</dbReference>
<keyword evidence="5 6" id="KW-0472">Membrane</keyword>
<evidence type="ECO:0000256" key="6">
    <source>
        <dbReference type="SAM" id="Phobius"/>
    </source>
</evidence>
<dbReference type="SUPFAM" id="SSF103473">
    <property type="entry name" value="MFS general substrate transporter"/>
    <property type="match status" value="1"/>
</dbReference>
<evidence type="ECO:0000256" key="2">
    <source>
        <dbReference type="ARBA" id="ARBA00022448"/>
    </source>
</evidence>
<comment type="caution">
    <text evidence="8">The sequence shown here is derived from an EMBL/GenBank/DDBJ whole genome shotgun (WGS) entry which is preliminary data.</text>
</comment>
<dbReference type="Pfam" id="PF00083">
    <property type="entry name" value="Sugar_tr"/>
    <property type="match status" value="1"/>
</dbReference>
<feature type="transmembrane region" description="Helical" evidence="6">
    <location>
        <begin position="7"/>
        <end position="26"/>
    </location>
</feature>
<keyword evidence="2" id="KW-0813">Transport</keyword>